<dbReference type="AlphaFoldDB" id="A0A089MUB7"/>
<name>A0A089MUB7_PAEBO</name>
<dbReference type="EMBL" id="CP009285">
    <property type="protein sequence ID" value="AIQ60054.1"/>
    <property type="molecule type" value="Genomic_DNA"/>
</dbReference>
<dbReference type="OrthoDB" id="2633244at2"/>
<feature type="domain" description="Knr4/Smi1-like" evidence="1">
    <location>
        <begin position="72"/>
        <end position="171"/>
    </location>
</feature>
<protein>
    <recommendedName>
        <fullName evidence="1">Knr4/Smi1-like domain-containing protein</fullName>
    </recommendedName>
</protein>
<evidence type="ECO:0000313" key="2">
    <source>
        <dbReference type="EMBL" id="AIQ60054.1"/>
    </source>
</evidence>
<sequence>MNAESLFEICYQKHPGASEPELTRFTEEWRKPLTHEEITEITGRQRNPFPVNDPLHAVYRPFDPALWTLPDMPLPAAYLNFLRYSNGGEFGTAERYVQLFGTDQLRSMMLAYEFPEYMPGGVPFAMDGSGHHYIWDMRTARDDGAYPILIAHSGNLGYEDAAWIAGSFQELCRGTVSAEDVLYNS</sequence>
<dbReference type="Gene3D" id="3.40.1580.10">
    <property type="entry name" value="SMI1/KNR4-like"/>
    <property type="match status" value="1"/>
</dbReference>
<organism evidence="2 3">
    <name type="scientific">Paenibacillus borealis</name>
    <dbReference type="NCBI Taxonomy" id="160799"/>
    <lineage>
        <taxon>Bacteria</taxon>
        <taxon>Bacillati</taxon>
        <taxon>Bacillota</taxon>
        <taxon>Bacilli</taxon>
        <taxon>Bacillales</taxon>
        <taxon>Paenibacillaceae</taxon>
        <taxon>Paenibacillus</taxon>
    </lineage>
</organism>
<evidence type="ECO:0000259" key="1">
    <source>
        <dbReference type="Pfam" id="PF09346"/>
    </source>
</evidence>
<gene>
    <name evidence="2" type="ORF">PBOR_26215</name>
</gene>
<dbReference type="RefSeq" id="WP_042216436.1">
    <property type="nucleotide sequence ID" value="NZ_CP009285.1"/>
</dbReference>
<proteinExistence type="predicted"/>
<dbReference type="Proteomes" id="UP000029518">
    <property type="component" value="Chromosome"/>
</dbReference>
<dbReference type="Pfam" id="PF09346">
    <property type="entry name" value="SMI1_KNR4"/>
    <property type="match status" value="1"/>
</dbReference>
<accession>A0A089MUB7</accession>
<reference evidence="2" key="1">
    <citation type="submission" date="2014-08" db="EMBL/GenBank/DDBJ databases">
        <title>Comparative genomics of the Paenibacillus odorifer group.</title>
        <authorList>
            <person name="den Bakker H.C."/>
            <person name="Tsai Y.-C.Y.-C."/>
            <person name="Martin N."/>
            <person name="Korlach J."/>
            <person name="Wiedmann M."/>
        </authorList>
    </citation>
    <scope>NUCLEOTIDE SEQUENCE [LARGE SCALE GENOMIC DNA]</scope>
    <source>
        <strain evidence="2">DSM 13188</strain>
    </source>
</reference>
<dbReference type="InterPro" id="IPR018958">
    <property type="entry name" value="Knr4/Smi1-like_dom"/>
</dbReference>
<dbReference type="InterPro" id="IPR037883">
    <property type="entry name" value="Knr4/Smi1-like_sf"/>
</dbReference>
<evidence type="ECO:0000313" key="3">
    <source>
        <dbReference type="Proteomes" id="UP000029518"/>
    </source>
</evidence>
<dbReference type="KEGG" id="pbd:PBOR_26215"/>
<dbReference type="HOGENOM" id="CLU_1466839_0_0_9"/>
<dbReference type="SUPFAM" id="SSF160631">
    <property type="entry name" value="SMI1/KNR4-like"/>
    <property type="match status" value="1"/>
</dbReference>
<keyword evidence="3" id="KW-1185">Reference proteome</keyword>